<keyword evidence="5 9" id="KW-0378">Hydrolase</keyword>
<dbReference type="SUPFAM" id="SSF55486">
    <property type="entry name" value="Metalloproteases ('zincins'), catalytic domain"/>
    <property type="match status" value="1"/>
</dbReference>
<dbReference type="InterPro" id="IPR045666">
    <property type="entry name" value="OpdA_N"/>
</dbReference>
<feature type="domain" description="Oligopeptidase A N-terminal" evidence="13">
    <location>
        <begin position="283"/>
        <end position="403"/>
    </location>
</feature>
<evidence type="ECO:0000259" key="11">
    <source>
        <dbReference type="Pfam" id="PF01432"/>
    </source>
</evidence>
<evidence type="ECO:0000259" key="13">
    <source>
        <dbReference type="Pfam" id="PF19310"/>
    </source>
</evidence>
<evidence type="ECO:0000256" key="9">
    <source>
        <dbReference type="RuleBase" id="RU003435"/>
    </source>
</evidence>
<dbReference type="Pfam" id="PF01432">
    <property type="entry name" value="Peptidase_M3"/>
    <property type="match status" value="1"/>
</dbReference>
<dbReference type="PROSITE" id="PS00766">
    <property type="entry name" value="THF_DHG_CYH_1"/>
    <property type="match status" value="1"/>
</dbReference>
<dbReference type="InterPro" id="IPR045090">
    <property type="entry name" value="Pept_M3A_M3B"/>
</dbReference>
<dbReference type="Pfam" id="PF00763">
    <property type="entry name" value="THF_DHG_CYH"/>
    <property type="match status" value="1"/>
</dbReference>
<gene>
    <name evidence="14" type="ORF">BGZ96_007939</name>
</gene>
<keyword evidence="2" id="KW-0554">One-carbon metabolism</keyword>
<evidence type="ECO:0000256" key="4">
    <source>
        <dbReference type="ARBA" id="ARBA00022723"/>
    </source>
</evidence>
<dbReference type="InterPro" id="IPR034005">
    <property type="entry name" value="M3A_DCP"/>
</dbReference>
<keyword evidence="7 9" id="KW-0482">Metalloprotease</keyword>
<dbReference type="PROSITE" id="PS00767">
    <property type="entry name" value="THF_DHG_CYH_2"/>
    <property type="match status" value="1"/>
</dbReference>
<comment type="catalytic activity">
    <reaction evidence="8">
        <text>Hydrolysis of oligopeptides, with broad specificity. Gly or Ala commonly occur as P1 or P1' residues, but more distant residues are also important, as is shown by the fact that Z-Gly-Pro-Gly-|-Gly-Pro-Ala is cleaved, but not Z-(Gly)(5).</text>
        <dbReference type="EC" id="3.4.24.70"/>
    </reaction>
</comment>
<dbReference type="InterPro" id="IPR046346">
    <property type="entry name" value="Aminoacid_DH-like_N_sf"/>
</dbReference>
<keyword evidence="4 9" id="KW-0479">Metal-binding</keyword>
<dbReference type="PANTHER" id="PTHR11804">
    <property type="entry name" value="PROTEASE M3 THIMET OLIGOPEPTIDASE-RELATED"/>
    <property type="match status" value="1"/>
</dbReference>
<name>A0ABQ7K0V4_9FUNG</name>
<dbReference type="InterPro" id="IPR020867">
    <property type="entry name" value="THF_DH/CycHdrlase_CS"/>
</dbReference>
<keyword evidence="15" id="KW-1185">Reference proteome</keyword>
<feature type="domain" description="Tetrahydrofolate dehydrogenase/cyclohydrolase NAD(P)-binding" evidence="12">
    <location>
        <begin position="139"/>
        <end position="272"/>
    </location>
</feature>
<dbReference type="InterPro" id="IPR001567">
    <property type="entry name" value="Pept_M3A_M3B_dom"/>
</dbReference>
<protein>
    <recommendedName>
        <fullName evidence="16">Methenyltetrahydrofolate cyclohydrolase</fullName>
    </recommendedName>
</protein>
<evidence type="ECO:0000313" key="15">
    <source>
        <dbReference type="Proteomes" id="UP001194696"/>
    </source>
</evidence>
<dbReference type="InterPro" id="IPR024077">
    <property type="entry name" value="Neurolysin/TOP_dom2"/>
</dbReference>
<reference evidence="14 15" key="1">
    <citation type="journal article" date="2020" name="Fungal Divers.">
        <title>Resolving the Mortierellaceae phylogeny through synthesis of multi-gene phylogenetics and phylogenomics.</title>
        <authorList>
            <person name="Vandepol N."/>
            <person name="Liber J."/>
            <person name="Desiro A."/>
            <person name="Na H."/>
            <person name="Kennedy M."/>
            <person name="Barry K."/>
            <person name="Grigoriev I.V."/>
            <person name="Miller A.N."/>
            <person name="O'Donnell K."/>
            <person name="Stajich J.E."/>
            <person name="Bonito G."/>
        </authorList>
    </citation>
    <scope>NUCLEOTIDE SEQUENCE [LARGE SCALE GENOMIC DNA]</scope>
    <source>
        <strain evidence="14 15">AD045</strain>
    </source>
</reference>
<evidence type="ECO:0000256" key="8">
    <source>
        <dbReference type="ARBA" id="ARBA00024603"/>
    </source>
</evidence>
<comment type="similarity">
    <text evidence="1 9">Belongs to the peptidase M3 family.</text>
</comment>
<dbReference type="HAMAP" id="MF_01576">
    <property type="entry name" value="THF_DHG_CYH"/>
    <property type="match status" value="1"/>
</dbReference>
<dbReference type="InterPro" id="IPR024079">
    <property type="entry name" value="MetalloPept_cat_dom_sf"/>
</dbReference>
<sequence length="944" mass="103642">MTATLINGNALSKIVRADVATRAATLAQQGCRPGLAVILVGDNPASAVYVRNKVKACEEHGLHSSCDRYPANFSEAELLARIEMLNRDPAIHGILVQLPLPAHINSHKVIEAIAAAKDVDGFHVANAGALLTGQPRFRPCTPYGVMIMLQAAKIPLSGAEAVVIGRSNIVGKPMALLLLEAGATVTLCHSKTRDLAAHTRTADIVIAAVGQRNLLTADMVKPGATVIDVGMNRDEAGKLCGDVDFEQVKEVAGHITPVPGGVGPMTITMLLIRAEHVTPALDELLANATAAIERASAADTPTDWQNIVAAVERATEPLARAWGVIGHLNAVADTPELRAAHSENLPRVTEFWTHVGQNLALYEKYKAIAANPDNSDLSAARKKILDNALREFRLAGAELDDASKPRFAALQERQANLSKAFSDHVLDATNAYSYLVTNEAELTGLPADVRESARHLATKNGQTGWAFSLHFPSYFPVMQSAQHRPLREAMYRAYHSRASELGVQYSNGKLEWDNTQNIIEQLTLRAEEAQMLGYANFAEVSLASKMAESPAQVKQFLDDLAQRARPYAEKDWQQLQDFAASELGLAELAPWDITFASEKLREQRYAFSENEVKQYFPENTVLDGLFKVAETLFNITLRADHAPAWHPDVRFFRIENASGQLIAHFYLDLYAREGKRGGAWMDDARARCRQEDGAIQTPAAYLVCNFSAPIGDKPACFTHDDVITLFHEFGHGLHHMLTRIDELAVSGINGVEWDAVELPSQFMENFCWEWEVLHAMSAHIDTGEPLPRTLFDKMLAAKNFQSGLGTLRQVVLSMFDLHLHTDFDPTGTTRIDELARALNDTYHVISQAPFSRWPNTFSHIFAGGYAAGYYSYKWAEVLSADAYAAFEEAAQAQNGNVLDPIIGARYRTEILETGGSRPAMASFTAFRGREPTLDALLRHHGMNA</sequence>
<feature type="domain" description="Tetrahydrofolate dehydrogenase/cyclohydrolase catalytic" evidence="10">
    <location>
        <begin position="6"/>
        <end position="120"/>
    </location>
</feature>
<dbReference type="Gene3D" id="3.40.50.720">
    <property type="entry name" value="NAD(P)-binding Rossmann-like Domain"/>
    <property type="match status" value="1"/>
</dbReference>
<evidence type="ECO:0000313" key="14">
    <source>
        <dbReference type="EMBL" id="KAG0288283.1"/>
    </source>
</evidence>
<organism evidence="14 15">
    <name type="scientific">Linnemannia gamsii</name>
    <dbReference type="NCBI Taxonomy" id="64522"/>
    <lineage>
        <taxon>Eukaryota</taxon>
        <taxon>Fungi</taxon>
        <taxon>Fungi incertae sedis</taxon>
        <taxon>Mucoromycota</taxon>
        <taxon>Mortierellomycotina</taxon>
        <taxon>Mortierellomycetes</taxon>
        <taxon>Mortierellales</taxon>
        <taxon>Mortierellaceae</taxon>
        <taxon>Linnemannia</taxon>
    </lineage>
</organism>
<dbReference type="PANTHER" id="PTHR11804:SF84">
    <property type="entry name" value="SACCHAROLYSIN"/>
    <property type="match status" value="1"/>
</dbReference>
<evidence type="ECO:0000256" key="2">
    <source>
        <dbReference type="ARBA" id="ARBA00022563"/>
    </source>
</evidence>
<dbReference type="SUPFAM" id="SSF51735">
    <property type="entry name" value="NAD(P)-binding Rossmann-fold domains"/>
    <property type="match status" value="1"/>
</dbReference>
<dbReference type="Proteomes" id="UP001194696">
    <property type="component" value="Unassembled WGS sequence"/>
</dbReference>
<keyword evidence="6 9" id="KW-0862">Zinc</keyword>
<evidence type="ECO:0000256" key="6">
    <source>
        <dbReference type="ARBA" id="ARBA00022833"/>
    </source>
</evidence>
<dbReference type="PRINTS" id="PR00085">
    <property type="entry name" value="THFDHDRGNASE"/>
</dbReference>
<dbReference type="InterPro" id="IPR036291">
    <property type="entry name" value="NAD(P)-bd_dom_sf"/>
</dbReference>
<dbReference type="EMBL" id="JAAAIM010000422">
    <property type="protein sequence ID" value="KAG0288283.1"/>
    <property type="molecule type" value="Genomic_DNA"/>
</dbReference>
<dbReference type="Gene3D" id="1.10.1370.10">
    <property type="entry name" value="Neurolysin, domain 3"/>
    <property type="match status" value="1"/>
</dbReference>
<dbReference type="InterPro" id="IPR000672">
    <property type="entry name" value="THF_DH/CycHdrlase"/>
</dbReference>
<dbReference type="NCBIfam" id="NF010786">
    <property type="entry name" value="PRK14189.1"/>
    <property type="match status" value="1"/>
</dbReference>
<accession>A0ABQ7K0V4</accession>
<dbReference type="CDD" id="cd01080">
    <property type="entry name" value="NAD_bind_m-THF_DH_Cyclohyd"/>
    <property type="match status" value="1"/>
</dbReference>
<evidence type="ECO:0000256" key="5">
    <source>
        <dbReference type="ARBA" id="ARBA00022801"/>
    </source>
</evidence>
<dbReference type="InterPro" id="IPR020630">
    <property type="entry name" value="THF_DH/CycHdrlase_cat_dom"/>
</dbReference>
<feature type="domain" description="Peptidase M3A/M3B catalytic" evidence="11">
    <location>
        <begin position="477"/>
        <end position="941"/>
    </location>
</feature>
<dbReference type="InterPro" id="IPR020631">
    <property type="entry name" value="THF_DH/CycHdrlase_NAD-bd_dom"/>
</dbReference>
<keyword evidence="3 9" id="KW-0645">Protease</keyword>
<dbReference type="Pfam" id="PF02882">
    <property type="entry name" value="THF_DHG_CYH_C"/>
    <property type="match status" value="1"/>
</dbReference>
<evidence type="ECO:0008006" key="16">
    <source>
        <dbReference type="Google" id="ProtNLM"/>
    </source>
</evidence>
<dbReference type="SUPFAM" id="SSF53223">
    <property type="entry name" value="Aminoacid dehydrogenase-like, N-terminal domain"/>
    <property type="match status" value="1"/>
</dbReference>
<proteinExistence type="inferred from homology"/>
<evidence type="ECO:0000259" key="10">
    <source>
        <dbReference type="Pfam" id="PF00763"/>
    </source>
</evidence>
<dbReference type="Gene3D" id="3.40.50.10860">
    <property type="entry name" value="Leucine Dehydrogenase, chain A, domain 1"/>
    <property type="match status" value="1"/>
</dbReference>
<dbReference type="Gene3D" id="3.40.390.10">
    <property type="entry name" value="Collagenase (Catalytic Domain)"/>
    <property type="match status" value="1"/>
</dbReference>
<evidence type="ECO:0000256" key="3">
    <source>
        <dbReference type="ARBA" id="ARBA00022670"/>
    </source>
</evidence>
<comment type="cofactor">
    <cofactor evidence="9">
        <name>Zn(2+)</name>
        <dbReference type="ChEBI" id="CHEBI:29105"/>
    </cofactor>
    <text evidence="9">Binds 1 zinc ion.</text>
</comment>
<dbReference type="Pfam" id="PF19310">
    <property type="entry name" value="TOP_N"/>
    <property type="match status" value="1"/>
</dbReference>
<evidence type="ECO:0000256" key="1">
    <source>
        <dbReference type="ARBA" id="ARBA00006040"/>
    </source>
</evidence>
<dbReference type="CDD" id="cd06456">
    <property type="entry name" value="M3A_DCP"/>
    <property type="match status" value="1"/>
</dbReference>
<evidence type="ECO:0000259" key="12">
    <source>
        <dbReference type="Pfam" id="PF02882"/>
    </source>
</evidence>
<evidence type="ECO:0000256" key="7">
    <source>
        <dbReference type="ARBA" id="ARBA00023049"/>
    </source>
</evidence>
<comment type="caution">
    <text evidence="14">The sequence shown here is derived from an EMBL/GenBank/DDBJ whole genome shotgun (WGS) entry which is preliminary data.</text>
</comment>